<sequence>MPTRSARGLNFEEQVVHSISGSIGQFSHACDAIPLGGVAVHGWRHVNQLLSFKLHSDRSGPPMVSSGGGQREVIQKAERAILGDSVTGHGSDARAKPGIGTPENAQILELVVQFHLLVICNGGDPCQTGIRK</sequence>
<gene>
    <name evidence="1" type="ORF">OE88DRAFT_1214234</name>
</gene>
<accession>A0A5C3MKY9</accession>
<protein>
    <submittedName>
        <fullName evidence="1">Uncharacterized protein</fullName>
    </submittedName>
</protein>
<keyword evidence="2" id="KW-1185">Reference proteome</keyword>
<name>A0A5C3MKY9_9AGAM</name>
<organism evidence="1 2">
    <name type="scientific">Heliocybe sulcata</name>
    <dbReference type="NCBI Taxonomy" id="5364"/>
    <lineage>
        <taxon>Eukaryota</taxon>
        <taxon>Fungi</taxon>
        <taxon>Dikarya</taxon>
        <taxon>Basidiomycota</taxon>
        <taxon>Agaricomycotina</taxon>
        <taxon>Agaricomycetes</taxon>
        <taxon>Gloeophyllales</taxon>
        <taxon>Gloeophyllaceae</taxon>
        <taxon>Heliocybe</taxon>
    </lineage>
</organism>
<evidence type="ECO:0000313" key="1">
    <source>
        <dbReference type="EMBL" id="TFK45393.1"/>
    </source>
</evidence>
<reference evidence="1 2" key="1">
    <citation type="journal article" date="2019" name="Nat. Ecol. Evol.">
        <title>Megaphylogeny resolves global patterns of mushroom evolution.</title>
        <authorList>
            <person name="Varga T."/>
            <person name="Krizsan K."/>
            <person name="Foldi C."/>
            <person name="Dima B."/>
            <person name="Sanchez-Garcia M."/>
            <person name="Sanchez-Ramirez S."/>
            <person name="Szollosi G.J."/>
            <person name="Szarkandi J.G."/>
            <person name="Papp V."/>
            <person name="Albert L."/>
            <person name="Andreopoulos W."/>
            <person name="Angelini C."/>
            <person name="Antonin V."/>
            <person name="Barry K.W."/>
            <person name="Bougher N.L."/>
            <person name="Buchanan P."/>
            <person name="Buyck B."/>
            <person name="Bense V."/>
            <person name="Catcheside P."/>
            <person name="Chovatia M."/>
            <person name="Cooper J."/>
            <person name="Damon W."/>
            <person name="Desjardin D."/>
            <person name="Finy P."/>
            <person name="Geml J."/>
            <person name="Haridas S."/>
            <person name="Hughes K."/>
            <person name="Justo A."/>
            <person name="Karasinski D."/>
            <person name="Kautmanova I."/>
            <person name="Kiss B."/>
            <person name="Kocsube S."/>
            <person name="Kotiranta H."/>
            <person name="LaButti K.M."/>
            <person name="Lechner B.E."/>
            <person name="Liimatainen K."/>
            <person name="Lipzen A."/>
            <person name="Lukacs Z."/>
            <person name="Mihaltcheva S."/>
            <person name="Morgado L.N."/>
            <person name="Niskanen T."/>
            <person name="Noordeloos M.E."/>
            <person name="Ohm R.A."/>
            <person name="Ortiz-Santana B."/>
            <person name="Ovrebo C."/>
            <person name="Racz N."/>
            <person name="Riley R."/>
            <person name="Savchenko A."/>
            <person name="Shiryaev A."/>
            <person name="Soop K."/>
            <person name="Spirin V."/>
            <person name="Szebenyi C."/>
            <person name="Tomsovsky M."/>
            <person name="Tulloss R.E."/>
            <person name="Uehling J."/>
            <person name="Grigoriev I.V."/>
            <person name="Vagvolgyi C."/>
            <person name="Papp T."/>
            <person name="Martin F.M."/>
            <person name="Miettinen O."/>
            <person name="Hibbett D.S."/>
            <person name="Nagy L.G."/>
        </authorList>
    </citation>
    <scope>NUCLEOTIDE SEQUENCE [LARGE SCALE GENOMIC DNA]</scope>
    <source>
        <strain evidence="1 2">OMC1185</strain>
    </source>
</reference>
<dbReference type="Proteomes" id="UP000305948">
    <property type="component" value="Unassembled WGS sequence"/>
</dbReference>
<dbReference type="EMBL" id="ML213544">
    <property type="protein sequence ID" value="TFK45393.1"/>
    <property type="molecule type" value="Genomic_DNA"/>
</dbReference>
<dbReference type="AlphaFoldDB" id="A0A5C3MKY9"/>
<evidence type="ECO:0000313" key="2">
    <source>
        <dbReference type="Proteomes" id="UP000305948"/>
    </source>
</evidence>
<proteinExistence type="predicted"/>